<dbReference type="InterPro" id="IPR015943">
    <property type="entry name" value="WD40/YVTN_repeat-like_dom_sf"/>
</dbReference>
<dbReference type="InterPro" id="IPR011047">
    <property type="entry name" value="Quinoprotein_ADH-like_sf"/>
</dbReference>
<keyword evidence="2" id="KW-0812">Transmembrane</keyword>
<dbReference type="SMART" id="SM00564">
    <property type="entry name" value="PQQ"/>
    <property type="match status" value="5"/>
</dbReference>
<dbReference type="OrthoDB" id="408325at2759"/>
<evidence type="ECO:0000313" key="5">
    <source>
        <dbReference type="EMBL" id="CAE7457750.1"/>
    </source>
</evidence>
<evidence type="ECO:0000256" key="2">
    <source>
        <dbReference type="SAM" id="Phobius"/>
    </source>
</evidence>
<feature type="transmembrane region" description="Helical" evidence="2">
    <location>
        <begin position="336"/>
        <end position="362"/>
    </location>
</feature>
<dbReference type="Proteomes" id="UP000604046">
    <property type="component" value="Unassembled WGS sequence"/>
</dbReference>
<dbReference type="AlphaFoldDB" id="A0A812S1I2"/>
<keyword evidence="2" id="KW-0472">Membrane</keyword>
<keyword evidence="6" id="KW-1185">Reference proteome</keyword>
<dbReference type="InterPro" id="IPR018391">
    <property type="entry name" value="PQQ_b-propeller_rpt"/>
</dbReference>
<dbReference type="PROSITE" id="PS00018">
    <property type="entry name" value="EF_HAND_1"/>
    <property type="match status" value="1"/>
</dbReference>
<dbReference type="InterPro" id="IPR018247">
    <property type="entry name" value="EF_Hand_1_Ca_BS"/>
</dbReference>
<keyword evidence="2" id="KW-1133">Transmembrane helix</keyword>
<dbReference type="InterPro" id="IPR002372">
    <property type="entry name" value="PQQ_rpt_dom"/>
</dbReference>
<dbReference type="PANTHER" id="PTHR34512">
    <property type="entry name" value="CELL SURFACE PROTEIN"/>
    <property type="match status" value="1"/>
</dbReference>
<dbReference type="EMBL" id="CAJNDS010002388">
    <property type="protein sequence ID" value="CAE7457750.1"/>
    <property type="molecule type" value="Genomic_DNA"/>
</dbReference>
<dbReference type="Gene3D" id="2.130.10.10">
    <property type="entry name" value="YVTN repeat-like/Quinoprotein amine dehydrogenase"/>
    <property type="match status" value="1"/>
</dbReference>
<dbReference type="Pfam" id="PF13360">
    <property type="entry name" value="PQQ_2"/>
    <property type="match status" value="1"/>
</dbReference>
<organism evidence="5 6">
    <name type="scientific">Symbiodinium natans</name>
    <dbReference type="NCBI Taxonomy" id="878477"/>
    <lineage>
        <taxon>Eukaryota</taxon>
        <taxon>Sar</taxon>
        <taxon>Alveolata</taxon>
        <taxon>Dinophyceae</taxon>
        <taxon>Suessiales</taxon>
        <taxon>Symbiodiniaceae</taxon>
        <taxon>Symbiodinium</taxon>
    </lineage>
</organism>
<sequence length="1157" mass="127812">MHRLCLALTIQAWYAAGEGDTCAAGGCTAAGAAPRQHHWPVQKGSGERVGFSPHVMPDIAKGPSWSWQETFGDVVRATPLIDDQKNIYITSVAGRSYKFSPKGQLLWSHYTDSMGGVPSVATLWDSVMMLLTRKGFLIALDLDTGVERWAKKVTEQVAQAADCSLVTHGLIIVSVVEPVPLVPTWQVENNRVLALSVEDGSRQASFAPYRPTFNFQASTVHDGSFVFQDRAGGVYRVTTGLKLIWYASAPVRESGTTAAAVIHDGRVFAMSNTGDALSGKESLGLLHVYDYADGQFLWSQDLPYEGNQAVAIGELAGSPGKTSLILGMGKNPQLPIIVRVGFTLPAFLIPFFLPFHLLSLYLPSLFAGKQGRSVTAMDAATGAVLWYHEMEPFQLPAALGDSENVLERFQAMQNGSNPNNEPICLPDANAQPVIDGAGTAFVPFQDGVLYALRDEDGDGHISAGEVKAHFVGSAFQASPGMAPGLLAAPTDLEVKDGCKNMSMPYCLLMVGLMCSLQVIRILYQGLVRQGTLIPDRTVTTHPFFDKSQGVVYNARGFVVLKVMVLAAVLAYYTYSALTAEPQRASGAMWGGGASYGVVAQRPGTYSGGATNYGDVPRPGLLHDRQLPVRLSLPGRGSVLAAETYDSDPACVHMRAKNMRMVTSVAVALEDLRKAIQAYQEARKATGEPSKAIDSSGEASQEQKKQIQQREKLEEELLNLFEKLVPESKGGASKPKNDLRGLLDQLEDDSLFEDETVLCLAMRSTPAVTARVWERTVTATQKLRAEEDEIHTQAVDKAIDTSNATHAMVIFMDKTRHEHYRHLILFDWEAICGAFCYMFVSPLCGTSETLKRICDFLLYLDSEASTKVELDVDTAEEMRQMNAKLQQTAVAMVEYLTDHVQEELWYSDEGINILQDLQYADARLFFARPRLQRILSDMWHPHYDHNAGEYVWYLLKLWTGMVVGLVGLIPCAFCPSLESILFDRMVDEERNIRKEHAESSMHKPDEGTWSAVKRPDAINKQKQKAITHLWLDRYLPILLPRQKKYLLLFSNLSFVVFLVLYNPDHGGTMIILLLSGGALYAETMQLLCSAQDVRRSIRLWLLDRVNIAEFAAFLLISTSCIFRYIHEAEETEPRHVQALWADVLGLRTPGVHDGADDR</sequence>
<evidence type="ECO:0000259" key="4">
    <source>
        <dbReference type="Pfam" id="PF13360"/>
    </source>
</evidence>
<name>A0A812S1I2_9DINO</name>
<feature type="signal peptide" evidence="3">
    <location>
        <begin position="1"/>
        <end position="19"/>
    </location>
</feature>
<protein>
    <recommendedName>
        <fullName evidence="4">Pyrrolo-quinoline quinone repeat domain-containing protein</fullName>
    </recommendedName>
</protein>
<feature type="transmembrane region" description="Helical" evidence="2">
    <location>
        <begin position="554"/>
        <end position="574"/>
    </location>
</feature>
<feature type="transmembrane region" description="Helical" evidence="2">
    <location>
        <begin position="1044"/>
        <end position="1060"/>
    </location>
</feature>
<reference evidence="5" key="1">
    <citation type="submission" date="2021-02" db="EMBL/GenBank/DDBJ databases">
        <authorList>
            <person name="Dougan E. K."/>
            <person name="Rhodes N."/>
            <person name="Thang M."/>
            <person name="Chan C."/>
        </authorList>
    </citation>
    <scope>NUCLEOTIDE SEQUENCE</scope>
</reference>
<proteinExistence type="predicted"/>
<feature type="region of interest" description="Disordered" evidence="1">
    <location>
        <begin position="680"/>
        <end position="708"/>
    </location>
</feature>
<evidence type="ECO:0000256" key="3">
    <source>
        <dbReference type="SAM" id="SignalP"/>
    </source>
</evidence>
<dbReference type="SUPFAM" id="SSF50998">
    <property type="entry name" value="Quinoprotein alcohol dehydrogenase-like"/>
    <property type="match status" value="1"/>
</dbReference>
<dbReference type="PANTHER" id="PTHR34512:SF30">
    <property type="entry name" value="OUTER MEMBRANE PROTEIN ASSEMBLY FACTOR BAMB"/>
    <property type="match status" value="1"/>
</dbReference>
<evidence type="ECO:0000313" key="6">
    <source>
        <dbReference type="Proteomes" id="UP000604046"/>
    </source>
</evidence>
<feature type="transmembrane region" description="Helical" evidence="2">
    <location>
        <begin position="1066"/>
        <end position="1086"/>
    </location>
</feature>
<feature type="chain" id="PRO_5032394610" description="Pyrrolo-quinoline quinone repeat domain-containing protein" evidence="3">
    <location>
        <begin position="20"/>
        <end position="1157"/>
    </location>
</feature>
<dbReference type="Gene3D" id="2.40.10.480">
    <property type="match status" value="1"/>
</dbReference>
<comment type="caution">
    <text evidence="5">The sequence shown here is derived from an EMBL/GenBank/DDBJ whole genome shotgun (WGS) entry which is preliminary data.</text>
</comment>
<evidence type="ECO:0000256" key="1">
    <source>
        <dbReference type="SAM" id="MobiDB-lite"/>
    </source>
</evidence>
<keyword evidence="3" id="KW-0732">Signal</keyword>
<feature type="transmembrane region" description="Helical" evidence="2">
    <location>
        <begin position="949"/>
        <end position="974"/>
    </location>
</feature>
<accession>A0A812S1I2</accession>
<feature type="domain" description="Pyrrolo-quinoline quinone repeat" evidence="4">
    <location>
        <begin position="99"/>
        <end position="312"/>
    </location>
</feature>
<gene>
    <name evidence="5" type="ORF">SNAT2548_LOCUS25330</name>
</gene>